<name>A0A4Q1BWS3_TREME</name>
<feature type="region of interest" description="Disordered" evidence="1">
    <location>
        <begin position="127"/>
        <end position="147"/>
    </location>
</feature>
<evidence type="ECO:0000256" key="1">
    <source>
        <dbReference type="SAM" id="MobiDB-lite"/>
    </source>
</evidence>
<proteinExistence type="predicted"/>
<evidence type="ECO:0000313" key="2">
    <source>
        <dbReference type="EMBL" id="RXK42635.1"/>
    </source>
</evidence>
<dbReference type="AlphaFoldDB" id="A0A4Q1BWS3"/>
<comment type="caution">
    <text evidence="2">The sequence shown here is derived from an EMBL/GenBank/DDBJ whole genome shotgun (WGS) entry which is preliminary data.</text>
</comment>
<dbReference type="InParanoid" id="A0A4Q1BWS3"/>
<accession>A0A4Q1BWS3</accession>
<dbReference type="VEuPathDB" id="FungiDB:TREMEDRAFT_59094"/>
<reference evidence="2 3" key="1">
    <citation type="submission" date="2016-06" db="EMBL/GenBank/DDBJ databases">
        <title>Evolution of pathogenesis and genome organization in the Tremellales.</title>
        <authorList>
            <person name="Cuomo C."/>
            <person name="Litvintseva A."/>
            <person name="Heitman J."/>
            <person name="Chen Y."/>
            <person name="Sun S."/>
            <person name="Springer D."/>
            <person name="Dromer F."/>
            <person name="Young S."/>
            <person name="Zeng Q."/>
            <person name="Chapman S."/>
            <person name="Gujja S."/>
            <person name="Saif S."/>
            <person name="Birren B."/>
        </authorList>
    </citation>
    <scope>NUCLEOTIDE SEQUENCE [LARGE SCALE GENOMIC DNA]</scope>
    <source>
        <strain evidence="2 3">ATCC 28783</strain>
    </source>
</reference>
<feature type="compositionally biased region" description="Low complexity" evidence="1">
    <location>
        <begin position="27"/>
        <end position="42"/>
    </location>
</feature>
<keyword evidence="3" id="KW-1185">Reference proteome</keyword>
<protein>
    <submittedName>
        <fullName evidence="2">Uncharacterized protein</fullName>
    </submittedName>
</protein>
<feature type="compositionally biased region" description="Basic and acidic residues" evidence="1">
    <location>
        <begin position="137"/>
        <end position="147"/>
    </location>
</feature>
<evidence type="ECO:0000313" key="3">
    <source>
        <dbReference type="Proteomes" id="UP000289152"/>
    </source>
</evidence>
<sequence length="147" mass="15811">MTSFSADFTLVTSNGKETHSLGRLDFPTTAPNTTSATTDVPVTTLDDRVTPYLDHGSADSSVAGTSRKKTLYMAQQFELASRISIQDPASVLGALPTTAATSRTSRDKKYTLPSWKASSALAKSFDYTQAPPSLTDRPPKEKGGWYV</sequence>
<organism evidence="2 3">
    <name type="scientific">Tremella mesenterica</name>
    <name type="common">Jelly fungus</name>
    <dbReference type="NCBI Taxonomy" id="5217"/>
    <lineage>
        <taxon>Eukaryota</taxon>
        <taxon>Fungi</taxon>
        <taxon>Dikarya</taxon>
        <taxon>Basidiomycota</taxon>
        <taxon>Agaricomycotina</taxon>
        <taxon>Tremellomycetes</taxon>
        <taxon>Tremellales</taxon>
        <taxon>Tremellaceae</taxon>
        <taxon>Tremella</taxon>
    </lineage>
</organism>
<dbReference type="Proteomes" id="UP000289152">
    <property type="component" value="Unassembled WGS sequence"/>
</dbReference>
<dbReference type="EMBL" id="SDIL01000001">
    <property type="protein sequence ID" value="RXK42635.1"/>
    <property type="molecule type" value="Genomic_DNA"/>
</dbReference>
<gene>
    <name evidence="2" type="ORF">M231_00189</name>
</gene>
<feature type="region of interest" description="Disordered" evidence="1">
    <location>
        <begin position="22"/>
        <end position="42"/>
    </location>
</feature>